<evidence type="ECO:0000313" key="6">
    <source>
        <dbReference type="Proteomes" id="UP000436006"/>
    </source>
</evidence>
<keyword evidence="2" id="KW-0472">Membrane</keyword>
<feature type="chain" id="PRO_5029808671" evidence="3">
    <location>
        <begin position="23"/>
        <end position="368"/>
    </location>
</feature>
<dbReference type="AlphaFoldDB" id="A0A7K1SDV5"/>
<evidence type="ECO:0000256" key="3">
    <source>
        <dbReference type="SAM" id="SignalP"/>
    </source>
</evidence>
<organism evidence="5 6">
    <name type="scientific">Spirosoma arboris</name>
    <dbReference type="NCBI Taxonomy" id="2682092"/>
    <lineage>
        <taxon>Bacteria</taxon>
        <taxon>Pseudomonadati</taxon>
        <taxon>Bacteroidota</taxon>
        <taxon>Cytophagia</taxon>
        <taxon>Cytophagales</taxon>
        <taxon>Cytophagaceae</taxon>
        <taxon>Spirosoma</taxon>
    </lineage>
</organism>
<keyword evidence="5" id="KW-0378">Hydrolase</keyword>
<comment type="subcellular location">
    <subcellularLocation>
        <location evidence="1">Membrane</location>
    </subcellularLocation>
</comment>
<comment type="caution">
    <text evidence="5">The sequence shown here is derived from an EMBL/GenBank/DDBJ whole genome shotgun (WGS) entry which is preliminary data.</text>
</comment>
<dbReference type="RefSeq" id="WP_157586608.1">
    <property type="nucleotide sequence ID" value="NZ_WPIN01000006.1"/>
</dbReference>
<evidence type="ECO:0000256" key="1">
    <source>
        <dbReference type="ARBA" id="ARBA00004370"/>
    </source>
</evidence>
<dbReference type="GO" id="GO:0016787">
    <property type="term" value="F:hydrolase activity"/>
    <property type="evidence" value="ECO:0007669"/>
    <property type="project" value="UniProtKB-KW"/>
</dbReference>
<proteinExistence type="predicted"/>
<evidence type="ECO:0000256" key="2">
    <source>
        <dbReference type="ARBA" id="ARBA00023136"/>
    </source>
</evidence>
<evidence type="ECO:0000259" key="4">
    <source>
        <dbReference type="Pfam" id="PF00144"/>
    </source>
</evidence>
<dbReference type="Gene3D" id="3.40.710.10">
    <property type="entry name" value="DD-peptidase/beta-lactamase superfamily"/>
    <property type="match status" value="1"/>
</dbReference>
<keyword evidence="6" id="KW-1185">Reference proteome</keyword>
<dbReference type="GO" id="GO:0016020">
    <property type="term" value="C:membrane"/>
    <property type="evidence" value="ECO:0007669"/>
    <property type="project" value="UniProtKB-SubCell"/>
</dbReference>
<keyword evidence="3" id="KW-0732">Signal</keyword>
<dbReference type="EMBL" id="WPIN01000006">
    <property type="protein sequence ID" value="MVM31975.1"/>
    <property type="molecule type" value="Genomic_DNA"/>
</dbReference>
<name>A0A7K1SDV5_9BACT</name>
<reference evidence="5 6" key="1">
    <citation type="submission" date="2019-12" db="EMBL/GenBank/DDBJ databases">
        <title>Spirosoma sp. HMF4905 genome sequencing and assembly.</title>
        <authorList>
            <person name="Kang H."/>
            <person name="Cha I."/>
            <person name="Kim H."/>
            <person name="Joh K."/>
        </authorList>
    </citation>
    <scope>NUCLEOTIDE SEQUENCE [LARGE SCALE GENOMIC DNA]</scope>
    <source>
        <strain evidence="5 6">HMF4905</strain>
    </source>
</reference>
<feature type="domain" description="Beta-lactamase-related" evidence="4">
    <location>
        <begin position="43"/>
        <end position="353"/>
    </location>
</feature>
<evidence type="ECO:0000313" key="5">
    <source>
        <dbReference type="EMBL" id="MVM31975.1"/>
    </source>
</evidence>
<dbReference type="PANTHER" id="PTHR46825">
    <property type="entry name" value="D-ALANYL-D-ALANINE-CARBOXYPEPTIDASE/ENDOPEPTIDASE AMPH"/>
    <property type="match status" value="1"/>
</dbReference>
<gene>
    <name evidence="5" type="ORF">GO755_18135</name>
</gene>
<dbReference type="InterPro" id="IPR050491">
    <property type="entry name" value="AmpC-like"/>
</dbReference>
<dbReference type="Pfam" id="PF00144">
    <property type="entry name" value="Beta-lactamase"/>
    <property type="match status" value="1"/>
</dbReference>
<feature type="signal peptide" evidence="3">
    <location>
        <begin position="1"/>
        <end position="22"/>
    </location>
</feature>
<sequence>MKTSPATILFILTLLLNSLSQAQTNSPALLDKELNTLFASVPDFSGVVLIADKGKPVYQKAFGYKNFETKEPVTTASIFELASVSKQFTAMTIMMLKQQGKLAYDDLLEKYIPGLPYPGITIRHLLNHTSGLPDYQDVMDKHWDKSKVANNADNIAYLIQYHPAKLAEPGAKYEYSNTGYMLLASITEKASGQDFIEFCRTRIFRPVGMTHTDIRTREEKIKLPDMAWGYMYVPEKKRYIRADSFPEFNYAIWLGNRKGPGRISSTVGDLLKWDRALYTNQLVSQQTLKDAFVPAKLTDGSFTHYGFGWELKQSDKLGKVVWHDGDNPGYKTQIIRYIDADKTIILLCNNAHEKLPVILKTIESLVEK</sequence>
<dbReference type="Proteomes" id="UP000436006">
    <property type="component" value="Unassembled WGS sequence"/>
</dbReference>
<accession>A0A7K1SDV5</accession>
<protein>
    <submittedName>
        <fullName evidence="5">Serine hydrolase</fullName>
    </submittedName>
</protein>
<dbReference type="InterPro" id="IPR012338">
    <property type="entry name" value="Beta-lactam/transpept-like"/>
</dbReference>
<dbReference type="InterPro" id="IPR001466">
    <property type="entry name" value="Beta-lactam-related"/>
</dbReference>
<dbReference type="PANTHER" id="PTHR46825:SF11">
    <property type="entry name" value="PENICILLIN-BINDING PROTEIN 4"/>
    <property type="match status" value="1"/>
</dbReference>
<dbReference type="SUPFAM" id="SSF56601">
    <property type="entry name" value="beta-lactamase/transpeptidase-like"/>
    <property type="match status" value="1"/>
</dbReference>